<feature type="domain" description="Methyltransferase" evidence="1">
    <location>
        <begin position="46"/>
        <end position="132"/>
    </location>
</feature>
<proteinExistence type="predicted"/>
<comment type="caution">
    <text evidence="2">The sequence shown here is derived from an EMBL/GenBank/DDBJ whole genome shotgun (WGS) entry which is preliminary data.</text>
</comment>
<sequence>MNRDAKFWDDRFAGAEYTYGETPNAFLASQKAQFHPGQTALIPADGEGRNGVWLAEQGLIATSLDHSEVGTTKAAALAEKRDVALDTVLTDVFDWDWPESYFDHIVLIYFHLPAEGRRELHRLAAKALRPGGRITLEAFTPKNLIYRAENPKVGGPPEEHLLMTAEMLAVDFEGLRPILLKERDTVLREGKFHDGKAAVVNAIFERDA</sequence>
<dbReference type="InterPro" id="IPR041698">
    <property type="entry name" value="Methyltransf_25"/>
</dbReference>
<evidence type="ECO:0000313" key="2">
    <source>
        <dbReference type="EMBL" id="RFB06428.1"/>
    </source>
</evidence>
<dbReference type="GO" id="GO:0032259">
    <property type="term" value="P:methylation"/>
    <property type="evidence" value="ECO:0007669"/>
    <property type="project" value="UniProtKB-KW"/>
</dbReference>
<reference evidence="2 3" key="1">
    <citation type="submission" date="2018-08" db="EMBL/GenBank/DDBJ databases">
        <title>Parvularcula sp. SM1705, isolated from surface water of the South Sea China.</title>
        <authorList>
            <person name="Sun L."/>
        </authorList>
    </citation>
    <scope>NUCLEOTIDE SEQUENCE [LARGE SCALE GENOMIC DNA]</scope>
    <source>
        <strain evidence="2 3">SM1705</strain>
    </source>
</reference>
<gene>
    <name evidence="2" type="ORF">DX908_10435</name>
</gene>
<dbReference type="GO" id="GO:0008168">
    <property type="term" value="F:methyltransferase activity"/>
    <property type="evidence" value="ECO:0007669"/>
    <property type="project" value="UniProtKB-KW"/>
</dbReference>
<dbReference type="OrthoDB" id="9786503at2"/>
<dbReference type="InterPro" id="IPR029063">
    <property type="entry name" value="SAM-dependent_MTases_sf"/>
</dbReference>
<name>A0A371RLT2_9PROT</name>
<dbReference type="Pfam" id="PF13649">
    <property type="entry name" value="Methyltransf_25"/>
    <property type="match status" value="1"/>
</dbReference>
<dbReference type="InParanoid" id="A0A371RLT2"/>
<evidence type="ECO:0000313" key="3">
    <source>
        <dbReference type="Proteomes" id="UP000264589"/>
    </source>
</evidence>
<accession>A0A371RLT2</accession>
<keyword evidence="3" id="KW-1185">Reference proteome</keyword>
<keyword evidence="2" id="KW-0489">Methyltransferase</keyword>
<dbReference type="Gene3D" id="3.40.50.150">
    <property type="entry name" value="Vaccinia Virus protein VP39"/>
    <property type="match status" value="1"/>
</dbReference>
<protein>
    <submittedName>
        <fullName evidence="2">Class I SAM-dependent methyltransferase</fullName>
    </submittedName>
</protein>
<evidence type="ECO:0000259" key="1">
    <source>
        <dbReference type="Pfam" id="PF13649"/>
    </source>
</evidence>
<keyword evidence="2" id="KW-0808">Transferase</keyword>
<dbReference type="Proteomes" id="UP000264589">
    <property type="component" value="Unassembled WGS sequence"/>
</dbReference>
<organism evidence="2 3">
    <name type="scientific">Parvularcula marina</name>
    <dbReference type="NCBI Taxonomy" id="2292771"/>
    <lineage>
        <taxon>Bacteria</taxon>
        <taxon>Pseudomonadati</taxon>
        <taxon>Pseudomonadota</taxon>
        <taxon>Alphaproteobacteria</taxon>
        <taxon>Parvularculales</taxon>
        <taxon>Parvularculaceae</taxon>
        <taxon>Parvularcula</taxon>
    </lineage>
</organism>
<dbReference type="EMBL" id="QUQO01000001">
    <property type="protein sequence ID" value="RFB06428.1"/>
    <property type="molecule type" value="Genomic_DNA"/>
</dbReference>
<dbReference type="AlphaFoldDB" id="A0A371RLT2"/>
<dbReference type="SUPFAM" id="SSF53335">
    <property type="entry name" value="S-adenosyl-L-methionine-dependent methyltransferases"/>
    <property type="match status" value="1"/>
</dbReference>